<comment type="similarity">
    <text evidence="2">Belongs to the UPF0208 family.</text>
</comment>
<dbReference type="Proteomes" id="UP000199670">
    <property type="component" value="Unassembled WGS sequence"/>
</dbReference>
<gene>
    <name evidence="10" type="ORF">GA0061081_102346</name>
</gene>
<dbReference type="EMBL" id="FMAQ01000002">
    <property type="protein sequence ID" value="SCB92264.1"/>
    <property type="molecule type" value="Genomic_DNA"/>
</dbReference>
<evidence type="ECO:0000256" key="9">
    <source>
        <dbReference type="SAM" id="Phobius"/>
    </source>
</evidence>
<keyword evidence="11" id="KW-1185">Reference proteome</keyword>
<evidence type="ECO:0000313" key="10">
    <source>
        <dbReference type="EMBL" id="SCB92264.1"/>
    </source>
</evidence>
<dbReference type="NCBIfam" id="NF002493">
    <property type="entry name" value="PRK01816.1"/>
    <property type="match status" value="1"/>
</dbReference>
<evidence type="ECO:0000256" key="4">
    <source>
        <dbReference type="ARBA" id="ARBA00022475"/>
    </source>
</evidence>
<evidence type="ECO:0000256" key="5">
    <source>
        <dbReference type="ARBA" id="ARBA00022519"/>
    </source>
</evidence>
<evidence type="ECO:0000256" key="2">
    <source>
        <dbReference type="ARBA" id="ARBA00009474"/>
    </source>
</evidence>
<evidence type="ECO:0000256" key="1">
    <source>
        <dbReference type="ARBA" id="ARBA00004429"/>
    </source>
</evidence>
<dbReference type="RefSeq" id="WP_167349291.1">
    <property type="nucleotide sequence ID" value="NZ_FMAQ01000002.1"/>
</dbReference>
<evidence type="ECO:0000256" key="7">
    <source>
        <dbReference type="ARBA" id="ARBA00022989"/>
    </source>
</evidence>
<evidence type="ECO:0000256" key="6">
    <source>
        <dbReference type="ARBA" id="ARBA00022692"/>
    </source>
</evidence>
<dbReference type="InterPro" id="IPR007334">
    <property type="entry name" value="UPF0208"/>
</dbReference>
<evidence type="ECO:0000313" key="11">
    <source>
        <dbReference type="Proteomes" id="UP000199670"/>
    </source>
</evidence>
<dbReference type="GO" id="GO:0005886">
    <property type="term" value="C:plasma membrane"/>
    <property type="evidence" value="ECO:0007669"/>
    <property type="project" value="UniProtKB-SubCell"/>
</dbReference>
<sequence>MNLINTYKAGQRYMKLCPTDKQLAHSFPEVKIINHIKTATKYLPPIVISLLVWQYYMPAPIAVTAITILFTLSLPLQGIFWLGKRALSPLPLNLVDCYNQLKGKLITKKVIAENGTEANTLTFESFMKIITLAKLHLGDYFGQDNDTSTL</sequence>
<keyword evidence="6 9" id="KW-0812">Transmembrane</keyword>
<comment type="subcellular location">
    <subcellularLocation>
        <location evidence="1">Cell inner membrane</location>
        <topology evidence="1">Multi-pass membrane protein</topology>
    </subcellularLocation>
</comment>
<keyword evidence="5" id="KW-0997">Cell inner membrane</keyword>
<proteinExistence type="inferred from homology"/>
<keyword evidence="7 9" id="KW-1133">Transmembrane helix</keyword>
<name>A0A1C4ACE7_9GAMM</name>
<accession>A0A1C4ACE7</accession>
<protein>
    <recommendedName>
        <fullName evidence="3">UPF0208 membrane protein YfbV</fullName>
    </recommendedName>
</protein>
<feature type="transmembrane region" description="Helical" evidence="9">
    <location>
        <begin position="62"/>
        <end position="82"/>
    </location>
</feature>
<dbReference type="Pfam" id="PF04217">
    <property type="entry name" value="DUF412"/>
    <property type="match status" value="1"/>
</dbReference>
<evidence type="ECO:0000256" key="8">
    <source>
        <dbReference type="ARBA" id="ARBA00023136"/>
    </source>
</evidence>
<evidence type="ECO:0000256" key="3">
    <source>
        <dbReference type="ARBA" id="ARBA00018831"/>
    </source>
</evidence>
<organism evidence="10 11">
    <name type="scientific">Gilliamella bombicola</name>
    <dbReference type="NCBI Taxonomy" id="1798182"/>
    <lineage>
        <taxon>Bacteria</taxon>
        <taxon>Pseudomonadati</taxon>
        <taxon>Pseudomonadota</taxon>
        <taxon>Gammaproteobacteria</taxon>
        <taxon>Orbales</taxon>
        <taxon>Orbaceae</taxon>
        <taxon>Gilliamella</taxon>
    </lineage>
</organism>
<reference evidence="11" key="1">
    <citation type="submission" date="2016-08" db="EMBL/GenBank/DDBJ databases">
        <authorList>
            <person name="Varghese N."/>
            <person name="Submissions Spin"/>
        </authorList>
    </citation>
    <scope>NUCLEOTIDE SEQUENCE [LARGE SCALE GENOMIC DNA]</scope>
    <source>
        <strain evidence="11">R-53248</strain>
    </source>
</reference>
<keyword evidence="8 9" id="KW-0472">Membrane</keyword>
<keyword evidence="4" id="KW-1003">Cell membrane</keyword>
<dbReference type="AlphaFoldDB" id="A0A1C4ACE7"/>
<dbReference type="STRING" id="1798182.GA0061081_102346"/>